<dbReference type="RefSeq" id="WP_104517052.1">
    <property type="nucleotide sequence ID" value="NZ_NHRY01000034.1"/>
</dbReference>
<accession>A0A2S6NNP7</accession>
<evidence type="ECO:0000313" key="2">
    <source>
        <dbReference type="Proteomes" id="UP000239724"/>
    </source>
</evidence>
<dbReference type="PANTHER" id="PTHR17985">
    <property type="entry name" value="SER/THR-RICH PROTEIN T10 IN DGCR REGION"/>
    <property type="match status" value="1"/>
</dbReference>
<dbReference type="EMBL" id="NHRY01000034">
    <property type="protein sequence ID" value="PPQ39247.1"/>
    <property type="molecule type" value="Genomic_DNA"/>
</dbReference>
<evidence type="ECO:0000313" key="1">
    <source>
        <dbReference type="EMBL" id="PPQ39247.1"/>
    </source>
</evidence>
<dbReference type="Proteomes" id="UP000239724">
    <property type="component" value="Unassembled WGS sequence"/>
</dbReference>
<dbReference type="AlphaFoldDB" id="A0A2S6NNP7"/>
<dbReference type="InterPro" id="IPR008551">
    <property type="entry name" value="TANGO2"/>
</dbReference>
<dbReference type="Gene3D" id="3.60.60.10">
    <property type="entry name" value="Penicillin V Acylase, Chain A"/>
    <property type="match status" value="1"/>
</dbReference>
<proteinExistence type="predicted"/>
<organism evidence="1 2">
    <name type="scientific">Rhodopila globiformis</name>
    <name type="common">Rhodopseudomonas globiformis</name>
    <dbReference type="NCBI Taxonomy" id="1071"/>
    <lineage>
        <taxon>Bacteria</taxon>
        <taxon>Pseudomonadati</taxon>
        <taxon>Pseudomonadota</taxon>
        <taxon>Alphaproteobacteria</taxon>
        <taxon>Acetobacterales</taxon>
        <taxon>Acetobacteraceae</taxon>
        <taxon>Rhodopila</taxon>
    </lineage>
</organism>
<gene>
    <name evidence="1" type="ORF">CCS01_01385</name>
</gene>
<comment type="caution">
    <text evidence="1">The sequence shown here is derived from an EMBL/GenBank/DDBJ whole genome shotgun (WGS) entry which is preliminary data.</text>
</comment>
<evidence type="ECO:0008006" key="3">
    <source>
        <dbReference type="Google" id="ProtNLM"/>
    </source>
</evidence>
<keyword evidence="2" id="KW-1185">Reference proteome</keyword>
<dbReference type="PANTHER" id="PTHR17985:SF8">
    <property type="entry name" value="TRANSPORT AND GOLGI ORGANIZATION PROTEIN 2 HOMOLOG"/>
    <property type="match status" value="1"/>
</dbReference>
<dbReference type="OrthoDB" id="4380123at2"/>
<sequence>MCTVVVSVRPRLILLAANRDERLDRPWDPPAAWWPDHPGVVAGRDRTAGGTWMGVNRHGVAAAVLNRPGTLGPLAGKRSRGELPLMALDHPAAAAAADALTRLDASLWRGFNMVLADAAGAWFIRGIGHGQPKATHLPDGVSMVTAHDPNDLGSPRTARHLASFEATEPTRPGHWDAWRSILADRRGESAEQINVAPHNGFGTVCSSFVALAPGCGPLWLFAAGPPHATAYEPVTIG</sequence>
<protein>
    <recommendedName>
        <fullName evidence="3">NRDE family protein</fullName>
    </recommendedName>
</protein>
<dbReference type="Pfam" id="PF05742">
    <property type="entry name" value="TANGO2"/>
    <property type="match status" value="1"/>
</dbReference>
<reference evidence="1 2" key="1">
    <citation type="journal article" date="2018" name="Arch. Microbiol.">
        <title>New insights into the metabolic potential of the phototrophic purple bacterium Rhodopila globiformis DSM 161(T) from its draft genome sequence and evidence for a vanadium-dependent nitrogenase.</title>
        <authorList>
            <person name="Imhoff J.F."/>
            <person name="Rahn T."/>
            <person name="Kunzel S."/>
            <person name="Neulinger S.C."/>
        </authorList>
    </citation>
    <scope>NUCLEOTIDE SEQUENCE [LARGE SCALE GENOMIC DNA]</scope>
    <source>
        <strain evidence="1 2">DSM 161</strain>
    </source>
</reference>
<name>A0A2S6NNP7_RHOGL</name>